<dbReference type="Proteomes" id="UP000500857">
    <property type="component" value="Chromosome"/>
</dbReference>
<feature type="region of interest" description="Disordered" evidence="1">
    <location>
        <begin position="58"/>
        <end position="78"/>
    </location>
</feature>
<organism evidence="3 4">
    <name type="scientific">Oxynema aestuarii AP17</name>
    <dbReference type="NCBI Taxonomy" id="2064643"/>
    <lineage>
        <taxon>Bacteria</taxon>
        <taxon>Bacillati</taxon>
        <taxon>Cyanobacteriota</taxon>
        <taxon>Cyanophyceae</taxon>
        <taxon>Oscillatoriophycideae</taxon>
        <taxon>Oscillatoriales</taxon>
        <taxon>Oscillatoriaceae</taxon>
        <taxon>Oxynema</taxon>
        <taxon>Oxynema aestuarii</taxon>
    </lineage>
</organism>
<keyword evidence="2" id="KW-1133">Transmembrane helix</keyword>
<keyword evidence="2" id="KW-0812">Transmembrane</keyword>
<feature type="transmembrane region" description="Helical" evidence="2">
    <location>
        <begin position="16"/>
        <end position="33"/>
    </location>
</feature>
<sequence length="167" mass="18438">MHKDEFHRELSKCRSFIGFTICIAIANFVSSVAPGSSSLLEQTLQWTTGTQSARSAGVEAIGSSPRLTNPRDRSVTPVRDDLGASISEYDKTRGGVCPSSREANGAATRSDFWTWMETTDIEQWNLYEHQLLGVGPFDPQLERSDAENASDAEPLNAHPCKEHLARR</sequence>
<dbReference type="RefSeq" id="WP_168569679.1">
    <property type="nucleotide sequence ID" value="NZ_CP051167.1"/>
</dbReference>
<gene>
    <name evidence="3" type="ORF">HCG48_13825</name>
</gene>
<feature type="compositionally biased region" description="Basic and acidic residues" evidence="1">
    <location>
        <begin position="69"/>
        <end position="78"/>
    </location>
</feature>
<name>A0A6H1TZE6_9CYAN</name>
<dbReference type="KEGG" id="oxy:HCG48_13825"/>
<dbReference type="AlphaFoldDB" id="A0A6H1TZE6"/>
<protein>
    <submittedName>
        <fullName evidence="3">Uncharacterized protein</fullName>
    </submittedName>
</protein>
<proteinExistence type="predicted"/>
<evidence type="ECO:0000313" key="3">
    <source>
        <dbReference type="EMBL" id="QIZ71527.1"/>
    </source>
</evidence>
<reference evidence="3 4" key="1">
    <citation type="submission" date="2020-04" db="EMBL/GenBank/DDBJ databases">
        <authorList>
            <person name="Basu S."/>
            <person name="Maruthanayagam V."/>
            <person name="Chakraborty S."/>
            <person name="Pramanik A."/>
            <person name="Mukherjee J."/>
            <person name="Brink B."/>
        </authorList>
    </citation>
    <scope>NUCLEOTIDE SEQUENCE [LARGE SCALE GENOMIC DNA]</scope>
    <source>
        <strain evidence="3 4">AP17</strain>
    </source>
</reference>
<keyword evidence="4" id="KW-1185">Reference proteome</keyword>
<feature type="region of interest" description="Disordered" evidence="1">
    <location>
        <begin position="138"/>
        <end position="167"/>
    </location>
</feature>
<evidence type="ECO:0000313" key="4">
    <source>
        <dbReference type="Proteomes" id="UP000500857"/>
    </source>
</evidence>
<evidence type="ECO:0000256" key="1">
    <source>
        <dbReference type="SAM" id="MobiDB-lite"/>
    </source>
</evidence>
<keyword evidence="2" id="KW-0472">Membrane</keyword>
<evidence type="ECO:0000256" key="2">
    <source>
        <dbReference type="SAM" id="Phobius"/>
    </source>
</evidence>
<dbReference type="EMBL" id="CP051167">
    <property type="protein sequence ID" value="QIZ71527.1"/>
    <property type="molecule type" value="Genomic_DNA"/>
</dbReference>
<accession>A0A6H1TZE6</accession>